<dbReference type="InterPro" id="IPR030817">
    <property type="entry name" value="Myo_inos_IolD"/>
</dbReference>
<dbReference type="EC" id="3.7.1.22" evidence="7"/>
<comment type="caution">
    <text evidence="7">The sequence shown here is derived from an EMBL/GenBank/DDBJ whole genome shotgun (WGS) entry which is preliminary data.</text>
</comment>
<dbReference type="GO" id="GO:0019310">
    <property type="term" value="P:inositol catabolic process"/>
    <property type="evidence" value="ECO:0007669"/>
    <property type="project" value="InterPro"/>
</dbReference>
<dbReference type="NCBIfam" id="TIGR04377">
    <property type="entry name" value="myo_inos_iolD"/>
    <property type="match status" value="1"/>
</dbReference>
<dbReference type="InterPro" id="IPR029035">
    <property type="entry name" value="DHS-like_NAD/FAD-binding_dom"/>
</dbReference>
<evidence type="ECO:0000256" key="2">
    <source>
        <dbReference type="ARBA" id="ARBA00023052"/>
    </source>
</evidence>
<keyword evidence="2 3" id="KW-0786">Thiamine pyrophosphate</keyword>
<dbReference type="EMBL" id="JAAQPH010000010">
    <property type="protein sequence ID" value="NIA69774.1"/>
    <property type="molecule type" value="Genomic_DNA"/>
</dbReference>
<dbReference type="InterPro" id="IPR029061">
    <property type="entry name" value="THDP-binding"/>
</dbReference>
<dbReference type="InterPro" id="IPR011766">
    <property type="entry name" value="TPP_enzyme_TPP-bd"/>
</dbReference>
<dbReference type="GO" id="GO:0009097">
    <property type="term" value="P:isoleucine biosynthetic process"/>
    <property type="evidence" value="ECO:0007669"/>
    <property type="project" value="TreeGrafter"/>
</dbReference>
<dbReference type="InterPro" id="IPR012001">
    <property type="entry name" value="Thiamin_PyroP_enz_TPP-bd_dom"/>
</dbReference>
<sequence length="621" mass="66898">MVRGDETLTLTMAQALVRYLVAQRIEIDGAEWPLFAAVFAIFGHGNVTCLGEALYEVRDDLPTWRGQNEQSMALAGVAYAKARLRRQICIATSSAGPGATNMVTAAALAHANRLPLLILSGDTFTSRLPDPVLQQVEHFHNPSISVNDAFRSVTRYWDRITAPEQLLQSLPQMVETLLDPADCGPAFLGLPQDIQARAYDYPEAFFEPRLHRIRRPRPDSDDLARAAEIVRAARKPLIVAGGGLHYSGAARELAAFAESRGIPVVETLAGRALLPHDHPMNAGPIGPTGAHSANALAREADLVLAVGTRLQDFVTASWSAFQNPDMRLVSINAARFDAAKHRGQGVVGDAKVALAELDTLLGDWVSPPDWTGRARELYGDWNKALEARTAATNSLPSYAQVIGAVNRASGPDDRVLTAAGGMPAELNTNWKAKGLASVDIEFGFSCMGYEVAGGWGAAMASADSGAPGETYVLVGDGSYLIMNSDVYSSVLTGHKMIVVICDNQGFAVINKLQNNSGNESFNNLLEDCRIEKFVNVDFAGHARAMGAEAEAVSSIAELEAALQRARAAAGTCVITVKVDKHAWTEGDAWWEVGIPEVSKRESVLEAGRLWDEGRRHQRRGI</sequence>
<evidence type="ECO:0000313" key="8">
    <source>
        <dbReference type="Proteomes" id="UP000761264"/>
    </source>
</evidence>
<keyword evidence="7" id="KW-0378">Hydrolase</keyword>
<dbReference type="InterPro" id="IPR012000">
    <property type="entry name" value="Thiamin_PyroP_enz_cen_dom"/>
</dbReference>
<dbReference type="GO" id="GO:0005948">
    <property type="term" value="C:acetolactate synthase complex"/>
    <property type="evidence" value="ECO:0007669"/>
    <property type="project" value="TreeGrafter"/>
</dbReference>
<evidence type="ECO:0000256" key="3">
    <source>
        <dbReference type="RuleBase" id="RU362132"/>
    </source>
</evidence>
<protein>
    <submittedName>
        <fullName evidence="7">3D-(3,5/4)-trihydroxycyclohexane-1,2-dione acylhydrolase (Decyclizing)</fullName>
        <ecNumber evidence="7">3.7.1.22</ecNumber>
    </submittedName>
</protein>
<dbReference type="SUPFAM" id="SSF52467">
    <property type="entry name" value="DHS-like NAD/FAD-binding domain"/>
    <property type="match status" value="1"/>
</dbReference>
<feature type="domain" description="Thiamine pyrophosphate enzyme central" evidence="4">
    <location>
        <begin position="223"/>
        <end position="357"/>
    </location>
</feature>
<organism evidence="7 8">
    <name type="scientific">Pelagibius litoralis</name>
    <dbReference type="NCBI Taxonomy" id="374515"/>
    <lineage>
        <taxon>Bacteria</taxon>
        <taxon>Pseudomonadati</taxon>
        <taxon>Pseudomonadota</taxon>
        <taxon>Alphaproteobacteria</taxon>
        <taxon>Rhodospirillales</taxon>
        <taxon>Rhodovibrionaceae</taxon>
        <taxon>Pelagibius</taxon>
    </lineage>
</organism>
<dbReference type="SUPFAM" id="SSF52518">
    <property type="entry name" value="Thiamin diphosphate-binding fold (THDP-binding)"/>
    <property type="match status" value="2"/>
</dbReference>
<dbReference type="Pfam" id="PF02776">
    <property type="entry name" value="TPP_enzyme_N"/>
    <property type="match status" value="1"/>
</dbReference>
<dbReference type="Proteomes" id="UP000761264">
    <property type="component" value="Unassembled WGS sequence"/>
</dbReference>
<dbReference type="GO" id="GO:0003984">
    <property type="term" value="F:acetolactate synthase activity"/>
    <property type="evidence" value="ECO:0007669"/>
    <property type="project" value="TreeGrafter"/>
</dbReference>
<evidence type="ECO:0000259" key="6">
    <source>
        <dbReference type="Pfam" id="PF02776"/>
    </source>
</evidence>
<reference evidence="7" key="1">
    <citation type="submission" date="2020-03" db="EMBL/GenBank/DDBJ databases">
        <title>Genome of Pelagibius litoralis DSM 21314T.</title>
        <authorList>
            <person name="Wang G."/>
        </authorList>
    </citation>
    <scope>NUCLEOTIDE SEQUENCE</scope>
    <source>
        <strain evidence="7">DSM 21314</strain>
    </source>
</reference>
<evidence type="ECO:0000256" key="1">
    <source>
        <dbReference type="ARBA" id="ARBA00007812"/>
    </source>
</evidence>
<dbReference type="Pfam" id="PF00205">
    <property type="entry name" value="TPP_enzyme_M"/>
    <property type="match status" value="1"/>
</dbReference>
<dbReference type="GO" id="GO:0102481">
    <property type="term" value="F:3D-(3,5/4)-trihydroxycyclohexane-1,2-dione hydrolase activity"/>
    <property type="evidence" value="ECO:0007669"/>
    <property type="project" value="UniProtKB-EC"/>
</dbReference>
<accession>A0A967EYN2</accession>
<gene>
    <name evidence="7" type="primary">iolD</name>
    <name evidence="7" type="ORF">HBA54_14315</name>
</gene>
<dbReference type="PANTHER" id="PTHR18968:SF9">
    <property type="entry name" value="3D-(3,5_4)-TRIHYDROXYCYCLOHEXANE-1,2-DIONE HYDROLASE"/>
    <property type="match status" value="1"/>
</dbReference>
<proteinExistence type="inferred from homology"/>
<dbReference type="GO" id="GO:0030976">
    <property type="term" value="F:thiamine pyrophosphate binding"/>
    <property type="evidence" value="ECO:0007669"/>
    <property type="project" value="InterPro"/>
</dbReference>
<dbReference type="AlphaFoldDB" id="A0A967EYN2"/>
<dbReference type="Gene3D" id="3.40.50.970">
    <property type="match status" value="2"/>
</dbReference>
<name>A0A967EYN2_9PROT</name>
<dbReference type="GO" id="GO:0000287">
    <property type="term" value="F:magnesium ion binding"/>
    <property type="evidence" value="ECO:0007669"/>
    <property type="project" value="InterPro"/>
</dbReference>
<feature type="domain" description="Thiamine pyrophosphate enzyme N-terminal TPP-binding" evidence="6">
    <location>
        <begin position="38"/>
        <end position="134"/>
    </location>
</feature>
<dbReference type="Gene3D" id="3.40.50.1220">
    <property type="entry name" value="TPP-binding domain"/>
    <property type="match status" value="1"/>
</dbReference>
<comment type="similarity">
    <text evidence="1 3">Belongs to the TPP enzyme family.</text>
</comment>
<dbReference type="CDD" id="cd07035">
    <property type="entry name" value="TPP_PYR_POX_like"/>
    <property type="match status" value="1"/>
</dbReference>
<dbReference type="GO" id="GO:0009099">
    <property type="term" value="P:L-valine biosynthetic process"/>
    <property type="evidence" value="ECO:0007669"/>
    <property type="project" value="TreeGrafter"/>
</dbReference>
<dbReference type="PANTHER" id="PTHR18968">
    <property type="entry name" value="THIAMINE PYROPHOSPHATE ENZYMES"/>
    <property type="match status" value="1"/>
</dbReference>
<dbReference type="Pfam" id="PF02775">
    <property type="entry name" value="TPP_enzyme_C"/>
    <property type="match status" value="1"/>
</dbReference>
<evidence type="ECO:0000259" key="5">
    <source>
        <dbReference type="Pfam" id="PF02775"/>
    </source>
</evidence>
<feature type="domain" description="Thiamine pyrophosphate enzyme TPP-binding" evidence="5">
    <location>
        <begin position="437"/>
        <end position="576"/>
    </location>
</feature>
<dbReference type="InterPro" id="IPR045229">
    <property type="entry name" value="TPP_enz"/>
</dbReference>
<dbReference type="RefSeq" id="WP_167225701.1">
    <property type="nucleotide sequence ID" value="NZ_JAAQPH010000010.1"/>
</dbReference>
<keyword evidence="8" id="KW-1185">Reference proteome</keyword>
<dbReference type="GO" id="GO:0050660">
    <property type="term" value="F:flavin adenine dinucleotide binding"/>
    <property type="evidence" value="ECO:0007669"/>
    <property type="project" value="TreeGrafter"/>
</dbReference>
<evidence type="ECO:0000259" key="4">
    <source>
        <dbReference type="Pfam" id="PF00205"/>
    </source>
</evidence>
<evidence type="ECO:0000313" key="7">
    <source>
        <dbReference type="EMBL" id="NIA69774.1"/>
    </source>
</evidence>